<dbReference type="Proteomes" id="UP000231960">
    <property type="component" value="Unassembled WGS sequence"/>
</dbReference>
<dbReference type="AlphaFoldDB" id="A0A2M9R3D7"/>
<reference evidence="5 6" key="1">
    <citation type="submission" date="2017-06" db="EMBL/GenBank/DDBJ databases">
        <title>Description of Avrilella dinanensis gen. nov. sp. nov.</title>
        <authorList>
            <person name="Leyer C."/>
            <person name="Sassi M."/>
            <person name="Minet J."/>
            <person name="Kayal S."/>
            <person name="Cattoir V."/>
        </authorList>
    </citation>
    <scope>NUCLEOTIDE SEQUENCE [LARGE SCALE GENOMIC DNA]</scope>
    <source>
        <strain evidence="5 6">UR159</strain>
    </source>
</reference>
<keyword evidence="6" id="KW-1185">Reference proteome</keyword>
<dbReference type="PANTHER" id="PTHR30345">
    <property type="entry name" value="RIBOSE-5-PHOSPHATE ISOMERASE B"/>
    <property type="match status" value="1"/>
</dbReference>
<dbReference type="InterPro" id="IPR003500">
    <property type="entry name" value="RpiB_LacA_LacB"/>
</dbReference>
<comment type="similarity">
    <text evidence="1">Belongs to the LacAB/RpiB family.</text>
</comment>
<organism evidence="5 6">
    <name type="scientific">Avrilella dinanensis</name>
    <dbReference type="NCBI Taxonomy" id="2008672"/>
    <lineage>
        <taxon>Bacteria</taxon>
        <taxon>Pseudomonadati</taxon>
        <taxon>Bacteroidota</taxon>
        <taxon>Flavobacteriia</taxon>
        <taxon>Flavobacteriales</taxon>
        <taxon>Flavobacteriaceae</taxon>
        <taxon>Avrilella</taxon>
    </lineage>
</organism>
<evidence type="ECO:0000256" key="2">
    <source>
        <dbReference type="ARBA" id="ARBA00023235"/>
    </source>
</evidence>
<dbReference type="NCBIfam" id="TIGR00689">
    <property type="entry name" value="rpiB_lacA_lacB"/>
    <property type="match status" value="1"/>
</dbReference>
<feature type="binding site" evidence="4">
    <location>
        <begin position="8"/>
        <end position="9"/>
    </location>
    <ligand>
        <name>D-ribulose 5-phosphate</name>
        <dbReference type="ChEBI" id="CHEBI:58121"/>
    </ligand>
</feature>
<dbReference type="GO" id="GO:0019316">
    <property type="term" value="P:D-allose catabolic process"/>
    <property type="evidence" value="ECO:0007669"/>
    <property type="project" value="TreeGrafter"/>
</dbReference>
<dbReference type="EMBL" id="NIPO01000001">
    <property type="protein sequence ID" value="PJR03362.1"/>
    <property type="molecule type" value="Genomic_DNA"/>
</dbReference>
<dbReference type="InterPro" id="IPR036569">
    <property type="entry name" value="RpiB_LacA_LacB_sf"/>
</dbReference>
<dbReference type="SUPFAM" id="SSF89623">
    <property type="entry name" value="Ribose/Galactose isomerase RpiB/AlsB"/>
    <property type="match status" value="1"/>
</dbReference>
<accession>A0A2M9R3D7</accession>
<feature type="binding site" evidence="4">
    <location>
        <position position="136"/>
    </location>
    <ligand>
        <name>D-ribulose 5-phosphate</name>
        <dbReference type="ChEBI" id="CHEBI:58121"/>
    </ligand>
</feature>
<evidence type="ECO:0000256" key="3">
    <source>
        <dbReference type="PIRSR" id="PIRSR005384-1"/>
    </source>
</evidence>
<evidence type="ECO:0000256" key="1">
    <source>
        <dbReference type="ARBA" id="ARBA00008754"/>
    </source>
</evidence>
<evidence type="ECO:0000313" key="6">
    <source>
        <dbReference type="Proteomes" id="UP000231960"/>
    </source>
</evidence>
<feature type="binding site" evidence="4">
    <location>
        <position position="132"/>
    </location>
    <ligand>
        <name>D-ribulose 5-phosphate</name>
        <dbReference type="ChEBI" id="CHEBI:58121"/>
    </ligand>
</feature>
<proteinExistence type="inferred from homology"/>
<feature type="binding site" evidence="4">
    <location>
        <position position="99"/>
    </location>
    <ligand>
        <name>D-ribulose 5-phosphate</name>
        <dbReference type="ChEBI" id="CHEBI:58121"/>
    </ligand>
</feature>
<keyword evidence="2 5" id="KW-0413">Isomerase</keyword>
<evidence type="ECO:0000256" key="4">
    <source>
        <dbReference type="PIRSR" id="PIRSR005384-2"/>
    </source>
</evidence>
<gene>
    <name evidence="5" type="primary">rpiB</name>
    <name evidence="5" type="ORF">CDL10_01710</name>
</gene>
<comment type="caution">
    <text evidence="5">The sequence shown here is derived from an EMBL/GenBank/DDBJ whole genome shotgun (WGS) entry which is preliminary data.</text>
</comment>
<protein>
    <submittedName>
        <fullName evidence="5">Ribose 5-phosphate isomerase B</fullName>
    </submittedName>
</protein>
<dbReference type="PIRSF" id="PIRSF005384">
    <property type="entry name" value="RpiB_LacA_B"/>
    <property type="match status" value="1"/>
</dbReference>
<dbReference type="NCBIfam" id="NF004051">
    <property type="entry name" value="PRK05571.1"/>
    <property type="match status" value="1"/>
</dbReference>
<feature type="active site" description="Proton donor" evidence="3">
    <location>
        <position position="98"/>
    </location>
</feature>
<dbReference type="OrthoDB" id="1778624at2"/>
<name>A0A2M9R3D7_9FLAO</name>
<feature type="binding site" evidence="4">
    <location>
        <begin position="66"/>
        <end position="70"/>
    </location>
    <ligand>
        <name>D-ribulose 5-phosphate</name>
        <dbReference type="ChEBI" id="CHEBI:58121"/>
    </ligand>
</feature>
<dbReference type="RefSeq" id="WP_100676930.1">
    <property type="nucleotide sequence ID" value="NZ_NIPO01000001.1"/>
</dbReference>
<evidence type="ECO:0000313" key="5">
    <source>
        <dbReference type="EMBL" id="PJR03362.1"/>
    </source>
</evidence>
<feature type="binding site" evidence="4">
    <location>
        <position position="109"/>
    </location>
    <ligand>
        <name>D-ribulose 5-phosphate</name>
        <dbReference type="ChEBI" id="CHEBI:58121"/>
    </ligand>
</feature>
<dbReference type="GO" id="GO:0004751">
    <property type="term" value="F:ribose-5-phosphate isomerase activity"/>
    <property type="evidence" value="ECO:0007669"/>
    <property type="project" value="TreeGrafter"/>
</dbReference>
<dbReference type="Gene3D" id="3.40.1400.10">
    <property type="entry name" value="Sugar-phosphate isomerase, RpiB/LacA/LacB"/>
    <property type="match status" value="1"/>
</dbReference>
<sequence length="143" mass="15463">MKIAIGNDHAGPDYKNAIVQMLQQRGVEVVNYGADSFDSVDYPDFGHKVAKDVEEGKADFGIVICGSGNGIAMTANKHQGVRCALCWTKEIAELARQHNNANVISIPARFTAIPQAVAMVETFLDTDFEGGRHANRVNKIACS</sequence>
<dbReference type="PANTHER" id="PTHR30345:SF0">
    <property type="entry name" value="DNA DAMAGE-REPAIR_TOLERATION PROTEIN DRT102"/>
    <property type="match status" value="1"/>
</dbReference>
<feature type="active site" description="Proton acceptor" evidence="3">
    <location>
        <position position="65"/>
    </location>
</feature>
<dbReference type="NCBIfam" id="TIGR01120">
    <property type="entry name" value="rpiB"/>
    <property type="match status" value="1"/>
</dbReference>
<dbReference type="GO" id="GO:0009052">
    <property type="term" value="P:pentose-phosphate shunt, non-oxidative branch"/>
    <property type="evidence" value="ECO:0007669"/>
    <property type="project" value="TreeGrafter"/>
</dbReference>
<dbReference type="Pfam" id="PF02502">
    <property type="entry name" value="LacAB_rpiB"/>
    <property type="match status" value="1"/>
</dbReference>
<dbReference type="InterPro" id="IPR004785">
    <property type="entry name" value="RpiB"/>
</dbReference>